<keyword evidence="4" id="KW-1185">Reference proteome</keyword>
<dbReference type="GO" id="GO:0000166">
    <property type="term" value="F:nucleotide binding"/>
    <property type="evidence" value="ECO:0007669"/>
    <property type="project" value="InterPro"/>
</dbReference>
<feature type="domain" description="GFO/IDH/MocA-like oxidoreductase" evidence="2">
    <location>
        <begin position="137"/>
        <end position="261"/>
    </location>
</feature>
<dbReference type="Proteomes" id="UP000320386">
    <property type="component" value="Chromosome"/>
</dbReference>
<accession>A0A518BYH2</accession>
<keyword evidence="3" id="KW-0560">Oxidoreductase</keyword>
<dbReference type="KEGG" id="mcad:Pan265_18810"/>
<dbReference type="EMBL" id="CP036280">
    <property type="protein sequence ID" value="QDU72021.1"/>
    <property type="molecule type" value="Genomic_DNA"/>
</dbReference>
<dbReference type="Pfam" id="PF01408">
    <property type="entry name" value="GFO_IDH_MocA"/>
    <property type="match status" value="1"/>
</dbReference>
<gene>
    <name evidence="3" type="primary">gfo_2</name>
    <name evidence="3" type="ORF">Pan265_18810</name>
</gene>
<organism evidence="3 4">
    <name type="scientific">Mucisphaera calidilacus</name>
    <dbReference type="NCBI Taxonomy" id="2527982"/>
    <lineage>
        <taxon>Bacteria</taxon>
        <taxon>Pseudomonadati</taxon>
        <taxon>Planctomycetota</taxon>
        <taxon>Phycisphaerae</taxon>
        <taxon>Phycisphaerales</taxon>
        <taxon>Phycisphaeraceae</taxon>
        <taxon>Mucisphaera</taxon>
    </lineage>
</organism>
<name>A0A518BYH2_9BACT</name>
<dbReference type="PANTHER" id="PTHR43249">
    <property type="entry name" value="UDP-N-ACETYL-2-AMINO-2-DEOXY-D-GLUCURONATE OXIDASE"/>
    <property type="match status" value="1"/>
</dbReference>
<dbReference type="InterPro" id="IPR052515">
    <property type="entry name" value="Gfo/Idh/MocA_Oxidoreductase"/>
</dbReference>
<evidence type="ECO:0000259" key="1">
    <source>
        <dbReference type="Pfam" id="PF01408"/>
    </source>
</evidence>
<dbReference type="EC" id="1.1.99.28" evidence="3"/>
<sequence>MSKQKQDQVRVGVVGVGSMGAAHATMIAQGDVPGATLTAVCDIDASALAGFSQVETFEQASAMIASGVVDAVVVAVPHYAHVDLAVEALQAGLHVLVEKPLAVTTAEAKRILDAHEARPRAEQVFGVMFNQRTSPTYAKLRSMIRDGELGTIQRVSWIITDWFRSEAYYRSGGWRATWAGEGGGVLVNQCPHQLDLWQWLFGMPSKVRAFAQFGADHDIEVEDRVTAYMEYEDGMTGTFIASTGEFPGSNRLEVACDRGKVVIDTSRDAGGGFRFLRTEVPVSEHNATTPERFKGPEHWDVTIPVSGKGEQHKGICKNFVAAILAEEPLLGPGVEGIHGVELANAMLYSAWTDQTAVLPVPADEYTRLLEERIASSRFVKKETVRARDDMNASF</sequence>
<dbReference type="Gene3D" id="3.30.360.10">
    <property type="entry name" value="Dihydrodipicolinate Reductase, domain 2"/>
    <property type="match status" value="1"/>
</dbReference>
<dbReference type="Gene3D" id="3.40.50.720">
    <property type="entry name" value="NAD(P)-binding Rossmann-like Domain"/>
    <property type="match status" value="1"/>
</dbReference>
<dbReference type="GO" id="GO:0047061">
    <property type="term" value="F:glucose-fructose oxidoreductase activity"/>
    <property type="evidence" value="ECO:0007669"/>
    <property type="project" value="UniProtKB-EC"/>
</dbReference>
<dbReference type="InterPro" id="IPR055170">
    <property type="entry name" value="GFO_IDH_MocA-like_dom"/>
</dbReference>
<dbReference type="SUPFAM" id="SSF51735">
    <property type="entry name" value="NAD(P)-binding Rossmann-fold domains"/>
    <property type="match status" value="1"/>
</dbReference>
<evidence type="ECO:0000313" key="3">
    <source>
        <dbReference type="EMBL" id="QDU72021.1"/>
    </source>
</evidence>
<reference evidence="3 4" key="1">
    <citation type="submission" date="2019-02" db="EMBL/GenBank/DDBJ databases">
        <title>Deep-cultivation of Planctomycetes and their phenomic and genomic characterization uncovers novel biology.</title>
        <authorList>
            <person name="Wiegand S."/>
            <person name="Jogler M."/>
            <person name="Boedeker C."/>
            <person name="Pinto D."/>
            <person name="Vollmers J."/>
            <person name="Rivas-Marin E."/>
            <person name="Kohn T."/>
            <person name="Peeters S.H."/>
            <person name="Heuer A."/>
            <person name="Rast P."/>
            <person name="Oberbeckmann S."/>
            <person name="Bunk B."/>
            <person name="Jeske O."/>
            <person name="Meyerdierks A."/>
            <person name="Storesund J.E."/>
            <person name="Kallscheuer N."/>
            <person name="Luecker S."/>
            <person name="Lage O.M."/>
            <person name="Pohl T."/>
            <person name="Merkel B.J."/>
            <person name="Hornburger P."/>
            <person name="Mueller R.-W."/>
            <person name="Bruemmer F."/>
            <person name="Labrenz M."/>
            <person name="Spormann A.M."/>
            <person name="Op den Camp H."/>
            <person name="Overmann J."/>
            <person name="Amann R."/>
            <person name="Jetten M.S.M."/>
            <person name="Mascher T."/>
            <person name="Medema M.H."/>
            <person name="Devos D.P."/>
            <person name="Kaster A.-K."/>
            <person name="Ovreas L."/>
            <person name="Rohde M."/>
            <person name="Galperin M.Y."/>
            <person name="Jogler C."/>
        </authorList>
    </citation>
    <scope>NUCLEOTIDE SEQUENCE [LARGE SCALE GENOMIC DNA]</scope>
    <source>
        <strain evidence="3 4">Pan265</strain>
    </source>
</reference>
<evidence type="ECO:0000313" key="4">
    <source>
        <dbReference type="Proteomes" id="UP000320386"/>
    </source>
</evidence>
<dbReference type="InterPro" id="IPR000683">
    <property type="entry name" value="Gfo/Idh/MocA-like_OxRdtase_N"/>
</dbReference>
<protein>
    <submittedName>
        <fullName evidence="3">Glucose--fructose oxidoreductase</fullName>
        <ecNumber evidence="3">1.1.99.28</ecNumber>
    </submittedName>
</protein>
<proteinExistence type="predicted"/>
<feature type="domain" description="Gfo/Idh/MocA-like oxidoreductase N-terminal" evidence="1">
    <location>
        <begin position="9"/>
        <end position="118"/>
    </location>
</feature>
<dbReference type="OrthoDB" id="9815825at2"/>
<dbReference type="RefSeq" id="WP_145446205.1">
    <property type="nucleotide sequence ID" value="NZ_CP036280.1"/>
</dbReference>
<dbReference type="InterPro" id="IPR036291">
    <property type="entry name" value="NAD(P)-bd_dom_sf"/>
</dbReference>
<evidence type="ECO:0000259" key="2">
    <source>
        <dbReference type="Pfam" id="PF22725"/>
    </source>
</evidence>
<dbReference type="Pfam" id="PF22725">
    <property type="entry name" value="GFO_IDH_MocA_C3"/>
    <property type="match status" value="1"/>
</dbReference>
<dbReference type="SUPFAM" id="SSF55347">
    <property type="entry name" value="Glyceraldehyde-3-phosphate dehydrogenase-like, C-terminal domain"/>
    <property type="match status" value="1"/>
</dbReference>
<dbReference type="PANTHER" id="PTHR43249:SF1">
    <property type="entry name" value="D-GLUCOSIDE 3-DEHYDROGENASE"/>
    <property type="match status" value="1"/>
</dbReference>
<dbReference type="AlphaFoldDB" id="A0A518BYH2"/>